<reference evidence="1" key="2">
    <citation type="submission" date="2011-09" db="EMBL/GenBank/DDBJ databases">
        <authorList>
            <consortium name="US DOE Joint Genome Institute (JGI-PGF)"/>
            <person name="Aerts A."/>
            <person name="Grimwood J."/>
            <person name="Schmutz J."/>
            <person name="Lucas S."/>
            <person name="Hammon N."/>
            <person name="Glavina del Rio T."/>
            <person name="Dalin E."/>
            <person name="Tice H."/>
            <person name="Pitluck S."/>
            <person name="Dehal P."/>
            <person name="Chapman J."/>
            <person name="Putman N.H."/>
            <person name="Salamov A.A."/>
            <person name="Terry A."/>
            <person name="Rokhsar D.S."/>
            <person name="Boore J.L."/>
            <person name="Tripathy S."/>
            <person name="Tyler B.M."/>
            <person name="Grigoriev I.V."/>
        </authorList>
    </citation>
    <scope>NUCLEOTIDE SEQUENCE</scope>
    <source>
        <strain evidence="1">P6497</strain>
    </source>
</reference>
<dbReference type="GeneID" id="20653528"/>
<name>G5AJ88_PHYSP</name>
<protein>
    <recommendedName>
        <fullName evidence="4">DNA-directed DNA polymerase</fullName>
    </recommendedName>
</protein>
<reference evidence="1 3" key="1">
    <citation type="journal article" date="2006" name="Science">
        <title>Phytophthora genome sequences uncover evolutionary origins and mechanisms of pathogenesis.</title>
        <authorList>
            <person name="Tyler B.M."/>
            <person name="Tripathy S."/>
            <person name="Zhang X."/>
            <person name="Dehal P."/>
            <person name="Jiang R.H."/>
            <person name="Aerts A."/>
            <person name="Arredondo F.D."/>
            <person name="Baxter L."/>
            <person name="Bensasson D."/>
            <person name="Beynon J.L."/>
            <person name="Chapman J."/>
            <person name="Damasceno C.M."/>
            <person name="Dorrance A.E."/>
            <person name="Dou D."/>
            <person name="Dickerman A.W."/>
            <person name="Dubchak I.L."/>
            <person name="Garbelotto M."/>
            <person name="Gijzen M."/>
            <person name="Gordon S.G."/>
            <person name="Govers F."/>
            <person name="Grunwald N.J."/>
            <person name="Huang W."/>
            <person name="Ivors K.L."/>
            <person name="Jones R.W."/>
            <person name="Kamoun S."/>
            <person name="Krampis K."/>
            <person name="Lamour K.H."/>
            <person name="Lee M.K."/>
            <person name="McDonald W.H."/>
            <person name="Medina M."/>
            <person name="Meijer H.J."/>
            <person name="Nordberg E.K."/>
            <person name="Maclean D.J."/>
            <person name="Ospina-Giraldo M.D."/>
            <person name="Morris P.F."/>
            <person name="Phuntumart V."/>
            <person name="Putnam N.H."/>
            <person name="Rash S."/>
            <person name="Rose J.K."/>
            <person name="Sakihama Y."/>
            <person name="Salamov A.A."/>
            <person name="Savidor A."/>
            <person name="Scheuring C.F."/>
            <person name="Smith B.M."/>
            <person name="Sobral B.W."/>
            <person name="Terry A."/>
            <person name="Torto-Alalibo T.A."/>
            <person name="Win J."/>
            <person name="Xu Z."/>
            <person name="Zhang H."/>
            <person name="Grigoriev I.V."/>
            <person name="Rokhsar D.S."/>
            <person name="Boore J.L."/>
        </authorList>
    </citation>
    <scope>NUCLEOTIDE SEQUENCE [LARGE SCALE GENOMIC DNA]</scope>
    <source>
        <strain evidence="1 3">P6497</strain>
    </source>
</reference>
<gene>
    <name evidence="2" type="ORF">PHYSODRAFT_467183</name>
    <name evidence="1" type="ORF">PHYSODRAFT_536466</name>
</gene>
<dbReference type="RefSeq" id="XP_009540139.1">
    <property type="nucleotide sequence ID" value="XM_009541844.1"/>
</dbReference>
<dbReference type="Proteomes" id="UP000002640">
    <property type="component" value="Unassembled WGS sequence"/>
</dbReference>
<dbReference type="InParanoid" id="G5AJ88"/>
<proteinExistence type="predicted"/>
<accession>G5AJ88</accession>
<dbReference type="GeneID" id="20662268"/>
<keyword evidence="3" id="KW-1185">Reference proteome</keyword>
<dbReference type="EMBL" id="JH159190">
    <property type="protein sequence ID" value="EGZ04419.1"/>
    <property type="molecule type" value="Genomic_DNA"/>
</dbReference>
<dbReference type="RefSeq" id="XP_009514910.1">
    <property type="nucleotide sequence ID" value="XM_009516615.1"/>
</dbReference>
<evidence type="ECO:0008006" key="4">
    <source>
        <dbReference type="Google" id="ProtNLM"/>
    </source>
</evidence>
<evidence type="ECO:0000313" key="2">
    <source>
        <dbReference type="EMBL" id="EGZ27635.1"/>
    </source>
</evidence>
<sequence length="419" mass="48494">MFEYINSIADKIIDYNKNKFQILYEKLNKRSEKLDKKTLTKERTAIDESVSQVPLLGFNSGKYDINLIKKEIFDVIGCDNLRMVIKNPGYMCIATDKLKMLDISNYITAGTSYDTYLKTYLGKCQCEDKIRCTCELSKGNFPYEYITTFDKLNETGLPPREAFDSKLRNTKISDDDYERMKFVWNHYNMNTISDLLIWYNNLDVAPFVKAIKIQREFYRGYGLDIFTDGSNVSADRVNNNKGHINGNINISCISCNVARKDMSIIRFKDYKLTEANANKLIWSIDEEHKDIFYKMKANIAGGPSIIFNRYAEANETFIRHNKSKLVKKIIGYDANALYLWAAGNSMPCGRLTTIEAYDGIMDDIMNDKQFGFLECDIETPAHLKEYFSEMTPIFKNIEINPCDESVIGSHMYEYNKTQK</sequence>
<dbReference type="Gene3D" id="3.30.40.220">
    <property type="match status" value="1"/>
</dbReference>
<organism evidence="3">
    <name type="scientific">Phytophthora sojae (strain P6497)</name>
    <name type="common">Soybean stem and root rot agent</name>
    <name type="synonym">Phytophthora megasperma f. sp. glycines</name>
    <dbReference type="NCBI Taxonomy" id="1094619"/>
    <lineage>
        <taxon>Eukaryota</taxon>
        <taxon>Sar</taxon>
        <taxon>Stramenopiles</taxon>
        <taxon>Oomycota</taxon>
        <taxon>Peronosporomycetes</taxon>
        <taxon>Peronosporales</taxon>
        <taxon>Peronosporaceae</taxon>
        <taxon>Phytophthora</taxon>
    </lineage>
</organism>
<dbReference type="KEGG" id="psoj:PHYSODRAFT_536466"/>
<evidence type="ECO:0000313" key="3">
    <source>
        <dbReference type="Proteomes" id="UP000002640"/>
    </source>
</evidence>
<dbReference type="PANTHER" id="PTHR33206">
    <property type="entry name" value="PROTEIN CBG10425"/>
    <property type="match status" value="1"/>
</dbReference>
<dbReference type="EMBL" id="JH159151">
    <property type="protein sequence ID" value="EGZ27635.1"/>
    <property type="molecule type" value="Genomic_DNA"/>
</dbReference>
<evidence type="ECO:0000313" key="1">
    <source>
        <dbReference type="EMBL" id="EGZ04419.1"/>
    </source>
</evidence>
<dbReference type="PANTHER" id="PTHR33206:SF1">
    <property type="entry name" value="DNA-DIRECTED DNA POLYMERASE"/>
    <property type="match status" value="1"/>
</dbReference>
<dbReference type="KEGG" id="psoj:PHYSODRAFT_467183"/>
<dbReference type="AlphaFoldDB" id="G5AJ88"/>
<feature type="non-terminal residue" evidence="1">
    <location>
        <position position="419"/>
    </location>
</feature>